<dbReference type="EMBL" id="CP015163">
    <property type="protein sequence ID" value="AXB43022.1"/>
    <property type="molecule type" value="Genomic_DNA"/>
</dbReference>
<feature type="transmembrane region" description="Helical" evidence="1">
    <location>
        <begin position="279"/>
        <end position="297"/>
    </location>
</feature>
<evidence type="ECO:0008006" key="4">
    <source>
        <dbReference type="Google" id="ProtNLM"/>
    </source>
</evidence>
<dbReference type="AlphaFoldDB" id="A0A344L4P8"/>
<dbReference type="Proteomes" id="UP000250434">
    <property type="component" value="Chromosome"/>
</dbReference>
<feature type="transmembrane region" description="Helical" evidence="1">
    <location>
        <begin position="115"/>
        <end position="136"/>
    </location>
</feature>
<feature type="transmembrane region" description="Helical" evidence="1">
    <location>
        <begin position="156"/>
        <end position="175"/>
    </location>
</feature>
<keyword evidence="1" id="KW-0472">Membrane</keyword>
<keyword evidence="1" id="KW-0812">Transmembrane</keyword>
<evidence type="ECO:0000256" key="1">
    <source>
        <dbReference type="SAM" id="Phobius"/>
    </source>
</evidence>
<feature type="transmembrane region" description="Helical" evidence="1">
    <location>
        <begin position="233"/>
        <end position="259"/>
    </location>
</feature>
<proteinExistence type="predicted"/>
<evidence type="ECO:0000313" key="3">
    <source>
        <dbReference type="Proteomes" id="UP000250434"/>
    </source>
</evidence>
<evidence type="ECO:0000313" key="2">
    <source>
        <dbReference type="EMBL" id="AXB43022.1"/>
    </source>
</evidence>
<dbReference type="OrthoDB" id="2604909at2"/>
<keyword evidence="1" id="KW-1133">Transmembrane helix</keyword>
<reference evidence="2 3" key="1">
    <citation type="submission" date="2016-04" db="EMBL/GenBank/DDBJ databases">
        <title>Complete genome sequence and analysis of deep-sea sediment isolate, Amycolatopsis sp. WP1.</title>
        <authorList>
            <person name="Wang H."/>
            <person name="Chen S."/>
            <person name="Wu Q."/>
        </authorList>
    </citation>
    <scope>NUCLEOTIDE SEQUENCE [LARGE SCALE GENOMIC DNA]</scope>
    <source>
        <strain evidence="2 3">WP1</strain>
    </source>
</reference>
<keyword evidence="3" id="KW-1185">Reference proteome</keyword>
<sequence>MTQSTSLPDPELTGTRAKPWRLVLLSGLAGVVLAVLWSPHLVDKVIAGGIAGPIFGEDLAGVTISGSGMAIAFAFVTGVAGMFTACNVAVFSALAPLAAQPGGTRSRVLALLRPIGLLLAGAVVVSGLYGAIGVLFSDGMPQLSSARIGDPETGLPVRILQAGIVFGVIGLIMLWRGLSYAGLARNPLAGLFARRPGAELVFLGGLMGAFLIGRPYPPFRKLYEYAASTDNPLLGFLTFALQSTGNIAGVAVLFLLVTFATRGRFQRWLTASPGRAARVSAAAFILVGTFFVCYWTVKLGYRAGVLWWPNMPYNT</sequence>
<gene>
    <name evidence="2" type="ORF">A4R43_11070</name>
</gene>
<dbReference type="KEGG" id="aab:A4R43_11070"/>
<protein>
    <recommendedName>
        <fullName evidence="4">Cytochrome C biogenesis protein transmembrane domain-containing protein</fullName>
    </recommendedName>
</protein>
<feature type="transmembrane region" description="Helical" evidence="1">
    <location>
        <begin position="196"/>
        <end position="213"/>
    </location>
</feature>
<name>A0A344L4P8_9PSEU</name>
<dbReference type="RefSeq" id="WP_113692271.1">
    <property type="nucleotide sequence ID" value="NZ_CP015163.1"/>
</dbReference>
<feature type="transmembrane region" description="Helical" evidence="1">
    <location>
        <begin position="70"/>
        <end position="94"/>
    </location>
</feature>
<feature type="transmembrane region" description="Helical" evidence="1">
    <location>
        <begin position="20"/>
        <end position="38"/>
    </location>
</feature>
<accession>A0A344L4P8</accession>
<organism evidence="2 3">
    <name type="scientific">Amycolatopsis albispora</name>
    <dbReference type="NCBI Taxonomy" id="1804986"/>
    <lineage>
        <taxon>Bacteria</taxon>
        <taxon>Bacillati</taxon>
        <taxon>Actinomycetota</taxon>
        <taxon>Actinomycetes</taxon>
        <taxon>Pseudonocardiales</taxon>
        <taxon>Pseudonocardiaceae</taxon>
        <taxon>Amycolatopsis</taxon>
    </lineage>
</organism>